<gene>
    <name evidence="8" type="ORF">DLJ53_17650</name>
</gene>
<dbReference type="SUPFAM" id="SSF117892">
    <property type="entry name" value="Band 7/SPFH domain"/>
    <property type="match status" value="1"/>
</dbReference>
<evidence type="ECO:0000313" key="8">
    <source>
        <dbReference type="EMBL" id="RAI01044.1"/>
    </source>
</evidence>
<evidence type="ECO:0000256" key="6">
    <source>
        <dbReference type="SAM" id="MobiDB-lite"/>
    </source>
</evidence>
<feature type="region of interest" description="Disordered" evidence="6">
    <location>
        <begin position="396"/>
        <end position="482"/>
    </location>
</feature>
<accession>A0A8B2NU89</accession>
<dbReference type="InterPro" id="IPR010200">
    <property type="entry name" value="HflC"/>
</dbReference>
<dbReference type="PRINTS" id="PR00721">
    <property type="entry name" value="STOMATIN"/>
</dbReference>
<evidence type="ECO:0000256" key="5">
    <source>
        <dbReference type="ARBA" id="ARBA00023136"/>
    </source>
</evidence>
<dbReference type="CDD" id="cd03405">
    <property type="entry name" value="SPFH_HflC"/>
    <property type="match status" value="1"/>
</dbReference>
<dbReference type="Proteomes" id="UP000249590">
    <property type="component" value="Unassembled WGS sequence"/>
</dbReference>
<dbReference type="Pfam" id="PF01145">
    <property type="entry name" value="Band_7"/>
    <property type="match status" value="1"/>
</dbReference>
<feature type="compositionally biased region" description="Low complexity" evidence="6">
    <location>
        <begin position="297"/>
        <end position="320"/>
    </location>
</feature>
<evidence type="ECO:0000256" key="4">
    <source>
        <dbReference type="ARBA" id="ARBA00022989"/>
    </source>
</evidence>
<keyword evidence="9" id="KW-1185">Reference proteome</keyword>
<dbReference type="PANTHER" id="PTHR42911">
    <property type="entry name" value="MODULATOR OF FTSH PROTEASE HFLC"/>
    <property type="match status" value="1"/>
</dbReference>
<evidence type="ECO:0000256" key="2">
    <source>
        <dbReference type="ARBA" id="ARBA00007862"/>
    </source>
</evidence>
<dbReference type="InterPro" id="IPR036013">
    <property type="entry name" value="Band_7/SPFH_dom_sf"/>
</dbReference>
<keyword evidence="3" id="KW-0812">Transmembrane</keyword>
<protein>
    <recommendedName>
        <fullName evidence="7">Band 7 domain-containing protein</fullName>
    </recommendedName>
</protein>
<dbReference type="InterPro" id="IPR001972">
    <property type="entry name" value="Stomatin_HflK_fam"/>
</dbReference>
<dbReference type="Gene3D" id="3.30.479.30">
    <property type="entry name" value="Band 7 domain"/>
    <property type="match status" value="1"/>
</dbReference>
<proteinExistence type="inferred from homology"/>
<sequence length="482" mass="50689">MRAGLIAFVIVVILAVVAALNSLFIINPTQQALVLQFGQVKNTIREPGLNVKVPFIQDVLILDKRNLDLNVPAQEIIAADQKRLVVDAFMRYRIRNPVEFYQTVNNVNEGAQRLSTFVQASLRAVLADATFQDIVRDNRPELMRRIAADVADRAQAIGVEVVDVKIRRADLPEANSEAIFRRMKTEREQEAREIRARGAEAARRIEAAADRTATVLRAEARRQSEQIRGEGDARKSAIFAAAYTLDPNFFDFYRSMQAYETGLRSQGTRLVLSPNAEFFRFFADPAGRPSGLIGSRQAAGGAAPDAAPAEEAPDDQAAAETGSVLTDAPSGADPEAVREEIKELSGGLTHVDPAAVGTLPATTGDVGTALQQADQAIQQAEPEQGATEAAVDISVPQPSGTASEAATPGAGEAIPQEDIPAMSEPDDSASSAGSTPTDDTTGSGTAAAGGSDASDANVTAPAGDSGGANGTVDGAGETNAQQ</sequence>
<comment type="similarity">
    <text evidence="2">Belongs to the band 7/mec-2 family. HflC subfamily.</text>
</comment>
<dbReference type="SMART" id="SM00244">
    <property type="entry name" value="PHB"/>
    <property type="match status" value="1"/>
</dbReference>
<feature type="domain" description="Band 7" evidence="7">
    <location>
        <begin position="21"/>
        <end position="183"/>
    </location>
</feature>
<evidence type="ECO:0000313" key="9">
    <source>
        <dbReference type="Proteomes" id="UP000249590"/>
    </source>
</evidence>
<dbReference type="PANTHER" id="PTHR42911:SF1">
    <property type="entry name" value="MODULATOR OF FTSH PROTEASE HFLC"/>
    <property type="match status" value="1"/>
</dbReference>
<evidence type="ECO:0000256" key="3">
    <source>
        <dbReference type="ARBA" id="ARBA00022692"/>
    </source>
</evidence>
<evidence type="ECO:0000256" key="1">
    <source>
        <dbReference type="ARBA" id="ARBA00004167"/>
    </source>
</evidence>
<dbReference type="InterPro" id="IPR001107">
    <property type="entry name" value="Band_7"/>
</dbReference>
<comment type="caution">
    <text evidence="8">The sequence shown here is derived from an EMBL/GenBank/DDBJ whole genome shotgun (WGS) entry which is preliminary data.</text>
</comment>
<keyword evidence="5" id="KW-0472">Membrane</keyword>
<reference evidence="8 9" key="1">
    <citation type="submission" date="2018-05" db="EMBL/GenBank/DDBJ databases">
        <title>Acuticoccus sediminis sp. nov., isolated from deep-sea sediment of Indian Ocean.</title>
        <authorList>
            <person name="Liu X."/>
            <person name="Lai Q."/>
            <person name="Du Y."/>
            <person name="Sun F."/>
            <person name="Zhang X."/>
            <person name="Wang S."/>
            <person name="Shao Z."/>
        </authorList>
    </citation>
    <scope>NUCLEOTIDE SEQUENCE [LARGE SCALE GENOMIC DNA]</scope>
    <source>
        <strain evidence="8 9">PTG4-2</strain>
    </source>
</reference>
<dbReference type="EMBL" id="QHHQ01000003">
    <property type="protein sequence ID" value="RAI01044.1"/>
    <property type="molecule type" value="Genomic_DNA"/>
</dbReference>
<organism evidence="8 9">
    <name type="scientific">Acuticoccus sediminis</name>
    <dbReference type="NCBI Taxonomy" id="2184697"/>
    <lineage>
        <taxon>Bacteria</taxon>
        <taxon>Pseudomonadati</taxon>
        <taxon>Pseudomonadota</taxon>
        <taxon>Alphaproteobacteria</taxon>
        <taxon>Hyphomicrobiales</taxon>
        <taxon>Amorphaceae</taxon>
        <taxon>Acuticoccus</taxon>
    </lineage>
</organism>
<keyword evidence="4" id="KW-1133">Transmembrane helix</keyword>
<dbReference type="RefSeq" id="WP_111347600.1">
    <property type="nucleotide sequence ID" value="NZ_QHHQ01000003.1"/>
</dbReference>
<feature type="region of interest" description="Disordered" evidence="6">
    <location>
        <begin position="292"/>
        <end position="334"/>
    </location>
</feature>
<evidence type="ECO:0000259" key="7">
    <source>
        <dbReference type="SMART" id="SM00244"/>
    </source>
</evidence>
<dbReference type="GO" id="GO:0016020">
    <property type="term" value="C:membrane"/>
    <property type="evidence" value="ECO:0007669"/>
    <property type="project" value="UniProtKB-SubCell"/>
</dbReference>
<comment type="subcellular location">
    <subcellularLocation>
        <location evidence="1">Membrane</location>
        <topology evidence="1">Single-pass membrane protein</topology>
    </subcellularLocation>
</comment>
<name>A0A8B2NU89_9HYPH</name>
<dbReference type="OrthoDB" id="9812991at2"/>
<dbReference type="AlphaFoldDB" id="A0A8B2NU89"/>
<feature type="compositionally biased region" description="Low complexity" evidence="6">
    <location>
        <begin position="428"/>
        <end position="456"/>
    </location>
</feature>